<evidence type="ECO:0000259" key="2">
    <source>
        <dbReference type="Pfam" id="PF23394"/>
    </source>
</evidence>
<reference evidence="4 5" key="1">
    <citation type="journal article" date="2014" name="BMC Genomics">
        <title>Genome sequencing of four Aureobasidium pullulans varieties: biotechnological potential, stress tolerance, and description of new species.</title>
        <authorList>
            <person name="Gostin Ar C."/>
            <person name="Ohm R.A."/>
            <person name="Kogej T."/>
            <person name="Sonjak S."/>
            <person name="Turk M."/>
            <person name="Zajc J."/>
            <person name="Zalar P."/>
            <person name="Grube M."/>
            <person name="Sun H."/>
            <person name="Han J."/>
            <person name="Sharma A."/>
            <person name="Chiniquy J."/>
            <person name="Ngan C.Y."/>
            <person name="Lipzen A."/>
            <person name="Barry K."/>
            <person name="Grigoriev I.V."/>
            <person name="Gunde-Cimerman N."/>
        </authorList>
    </citation>
    <scope>NUCLEOTIDE SEQUENCE [LARGE SCALE GENOMIC DNA]</scope>
    <source>
        <strain evidence="4 5">CBS 110374</strain>
    </source>
</reference>
<evidence type="ECO:0000256" key="1">
    <source>
        <dbReference type="SAM" id="MobiDB-lite"/>
    </source>
</evidence>
<feature type="domain" description="DUF7102" evidence="2">
    <location>
        <begin position="656"/>
        <end position="817"/>
    </location>
</feature>
<sequence>MDSSSTIMKSEYADMMDETSDTLSHVGDGEISVIDYARYHGLSKDYTSVYPLSHDVLHSIPQWEDPDLELAQRPEFELPTELDLDEKWTIDHQSALFLRQITSVEEVPSTGITRRKSRSTEYKVEPLLLPTDPELEQRRFMRARHSRQRKDTPEIPPEAFWQDDEGAALHWPDSKLPETLMEQIKQEKLQLGKNDILFLQQCISFPDELEMQDLDVPPYKKASFEYEEARHTSPLLPCSSPFQFSVPDSPVSRIPLATSPIDPVPAEIKRIEDSMDVDDEFSLDGLSDISALGIEAPDEYYSRSPLKRRRPDDYKVEVPLSPVLESSPMKKLKMVTFSDELCISIPEYARPFPLEDSNGTDDVQDFLEQVIEPGAKSALLAIDGEQLSQADSILRVEVPVIDESGPLPPWKAFARKQLGCQTELEAQQQLISMLKRETIRPCEHWPHVGRIDGTMSCWRPFDLHLDDLPEEEIECDYLSDFNPEKPEDTTSGWKLEGLRTLDPCEDDDEEIKALDMSVALKNLNLMGSAMDINAPSKSEGRKSAAPLQTRLPFFSPTKTYETHEDSAKPHENPKATQSLAPSTFSVSNSLDRFMQTYTGKKTCVEKPDLQTEAVLKNVEKPTHSPHTHVERHDDLKEATSCLPIHRPSLPTPVPPRTFVLSSTMFERRKLVKEIERLNAMSEYIERDFTSPRMLRGLSSQTSEADEADVIIAPGHGIMLTTLQKVMQKSLPGEVVRNVIRERIVQLARRYERLIIMVHEDQSSDQQRPLDNRESGELVSLINFCAAQSHDIQVMYIPGDELALATWIVASMIRYGLDDSEVHLIQDETTWELFLRKAGMDAFAAQAILNKLKAPIPMPTPSTKQFYGLPAFVMMDETERLRLFGALFGGEKILRKVSMAIDGCLKRNVVAGDLKR</sequence>
<gene>
    <name evidence="4" type="ORF">M437DRAFT_58727</name>
</gene>
<feature type="domain" description="SAM-like" evidence="3">
    <location>
        <begin position="824"/>
        <end position="900"/>
    </location>
</feature>
<dbReference type="AlphaFoldDB" id="A0A074VI92"/>
<organism evidence="4 5">
    <name type="scientific">Aureobasidium melanogenum (strain CBS 110374)</name>
    <name type="common">Aureobasidium pullulans var. melanogenum</name>
    <dbReference type="NCBI Taxonomy" id="1043003"/>
    <lineage>
        <taxon>Eukaryota</taxon>
        <taxon>Fungi</taxon>
        <taxon>Dikarya</taxon>
        <taxon>Ascomycota</taxon>
        <taxon>Pezizomycotina</taxon>
        <taxon>Dothideomycetes</taxon>
        <taxon>Dothideomycetidae</taxon>
        <taxon>Dothideales</taxon>
        <taxon>Saccotheciaceae</taxon>
        <taxon>Aureobasidium</taxon>
    </lineage>
</organism>
<dbReference type="GeneID" id="63916816"/>
<feature type="region of interest" description="Disordered" evidence="1">
    <location>
        <begin position="559"/>
        <end position="580"/>
    </location>
</feature>
<dbReference type="EMBL" id="KL584852">
    <property type="protein sequence ID" value="KEQ58784.1"/>
    <property type="molecule type" value="Genomic_DNA"/>
</dbReference>
<accession>A0A074VI92</accession>
<dbReference type="Pfam" id="PF23395">
    <property type="entry name" value="SAM_6"/>
    <property type="match status" value="1"/>
</dbReference>
<evidence type="ECO:0000313" key="5">
    <source>
        <dbReference type="Proteomes" id="UP000030672"/>
    </source>
</evidence>
<name>A0A074VI92_AURM1</name>
<keyword evidence="5" id="KW-1185">Reference proteome</keyword>
<dbReference type="InterPro" id="IPR055528">
    <property type="entry name" value="DUF7102"/>
</dbReference>
<evidence type="ECO:0000313" key="4">
    <source>
        <dbReference type="EMBL" id="KEQ58784.1"/>
    </source>
</evidence>
<dbReference type="HOGENOM" id="CLU_005396_1_0_1"/>
<dbReference type="Pfam" id="PF23394">
    <property type="entry name" value="DUF7102"/>
    <property type="match status" value="1"/>
</dbReference>
<proteinExistence type="predicted"/>
<protein>
    <submittedName>
        <fullName evidence="4">Uncharacterized protein</fullName>
    </submittedName>
</protein>
<dbReference type="RefSeq" id="XP_040875807.1">
    <property type="nucleotide sequence ID" value="XM_041023443.1"/>
</dbReference>
<evidence type="ECO:0000259" key="3">
    <source>
        <dbReference type="Pfam" id="PF23395"/>
    </source>
</evidence>
<dbReference type="Proteomes" id="UP000030672">
    <property type="component" value="Unassembled WGS sequence"/>
</dbReference>
<dbReference type="InterPro" id="IPR057559">
    <property type="entry name" value="SAM_6"/>
</dbReference>
<feature type="compositionally biased region" description="Basic and acidic residues" evidence="1">
    <location>
        <begin position="560"/>
        <end position="573"/>
    </location>
</feature>